<evidence type="ECO:0000313" key="4">
    <source>
        <dbReference type="Proteomes" id="UP000807025"/>
    </source>
</evidence>
<dbReference type="Pfam" id="PF17667">
    <property type="entry name" value="Pkinase_fungal"/>
    <property type="match status" value="1"/>
</dbReference>
<keyword evidence="4" id="KW-1185">Reference proteome</keyword>
<evidence type="ECO:0000259" key="2">
    <source>
        <dbReference type="Pfam" id="PF17667"/>
    </source>
</evidence>
<evidence type="ECO:0000313" key="3">
    <source>
        <dbReference type="EMBL" id="KAF9491969.1"/>
    </source>
</evidence>
<accession>A0A9P5ZTB9</accession>
<gene>
    <name evidence="3" type="ORF">BDN71DRAFT_1433575</name>
</gene>
<sequence length="397" mass="45440">MEGCTRVKTRLIMRTSGLPLYNCKNIVDFFKGMYDILEAHRWMVAEHNLLHCDISHGNIIVEAKDTPNIKEFTDTNQPAPPMARLLDMDNCAKLNTLQAQTTLDGDEINGPLRCRTSDIAGKYNQAYHDNSSELRTFSDANRSTHGGHPHYKGMHRFQTDPDFGTDLFKHQPFHDAESVYWCIVAFVLPAKPLKNEVDENQDAFNEMWTCLMEHEVGNTVDTRYPFMQVSGWDRWLHKDLSFIADLMVALTFRAKPEWALLTPTPHPLHLHEAMQWLILQHVHDWETKRLNVDLDTVSCRTFTPFERIPITPVSKHPFMGQIITLSTLGKRRSNSFAGRAQSGSKRHISGLRKTGDNEPLDADLAELQQAWIDSQSTPVAPEPLEYTLEDEDEETSE</sequence>
<dbReference type="OrthoDB" id="2902702at2759"/>
<feature type="domain" description="Fungal-type protein kinase" evidence="2">
    <location>
        <begin position="5"/>
        <end position="96"/>
    </location>
</feature>
<feature type="region of interest" description="Disordered" evidence="1">
    <location>
        <begin position="333"/>
        <end position="360"/>
    </location>
</feature>
<feature type="region of interest" description="Disordered" evidence="1">
    <location>
        <begin position="372"/>
        <end position="397"/>
    </location>
</feature>
<comment type="caution">
    <text evidence="3">The sequence shown here is derived from an EMBL/GenBank/DDBJ whole genome shotgun (WGS) entry which is preliminary data.</text>
</comment>
<dbReference type="Proteomes" id="UP000807025">
    <property type="component" value="Unassembled WGS sequence"/>
</dbReference>
<dbReference type="InterPro" id="IPR040976">
    <property type="entry name" value="Pkinase_fungal"/>
</dbReference>
<dbReference type="AlphaFoldDB" id="A0A9P5ZTB9"/>
<reference evidence="3" key="1">
    <citation type="submission" date="2020-11" db="EMBL/GenBank/DDBJ databases">
        <authorList>
            <consortium name="DOE Joint Genome Institute"/>
            <person name="Ahrendt S."/>
            <person name="Riley R."/>
            <person name="Andreopoulos W."/>
            <person name="Labutti K."/>
            <person name="Pangilinan J."/>
            <person name="Ruiz-Duenas F.J."/>
            <person name="Barrasa J.M."/>
            <person name="Sanchez-Garcia M."/>
            <person name="Camarero S."/>
            <person name="Miyauchi S."/>
            <person name="Serrano A."/>
            <person name="Linde D."/>
            <person name="Babiker R."/>
            <person name="Drula E."/>
            <person name="Ayuso-Fernandez I."/>
            <person name="Pacheco R."/>
            <person name="Padilla G."/>
            <person name="Ferreira P."/>
            <person name="Barriuso J."/>
            <person name="Kellner H."/>
            <person name="Castanera R."/>
            <person name="Alfaro M."/>
            <person name="Ramirez L."/>
            <person name="Pisabarro A.G."/>
            <person name="Kuo A."/>
            <person name="Tritt A."/>
            <person name="Lipzen A."/>
            <person name="He G."/>
            <person name="Yan M."/>
            <person name="Ng V."/>
            <person name="Cullen D."/>
            <person name="Martin F."/>
            <person name="Rosso M.-N."/>
            <person name="Henrissat B."/>
            <person name="Hibbett D."/>
            <person name="Martinez A.T."/>
            <person name="Grigoriev I.V."/>
        </authorList>
    </citation>
    <scope>NUCLEOTIDE SEQUENCE</scope>
    <source>
        <strain evidence="3">ATCC 90797</strain>
    </source>
</reference>
<name>A0A9P5ZTB9_PLEER</name>
<dbReference type="EMBL" id="MU154609">
    <property type="protein sequence ID" value="KAF9491969.1"/>
    <property type="molecule type" value="Genomic_DNA"/>
</dbReference>
<evidence type="ECO:0000256" key="1">
    <source>
        <dbReference type="SAM" id="MobiDB-lite"/>
    </source>
</evidence>
<organism evidence="3 4">
    <name type="scientific">Pleurotus eryngii</name>
    <name type="common">Boletus of the steppes</name>
    <dbReference type="NCBI Taxonomy" id="5323"/>
    <lineage>
        <taxon>Eukaryota</taxon>
        <taxon>Fungi</taxon>
        <taxon>Dikarya</taxon>
        <taxon>Basidiomycota</taxon>
        <taxon>Agaricomycotina</taxon>
        <taxon>Agaricomycetes</taxon>
        <taxon>Agaricomycetidae</taxon>
        <taxon>Agaricales</taxon>
        <taxon>Pleurotineae</taxon>
        <taxon>Pleurotaceae</taxon>
        <taxon>Pleurotus</taxon>
    </lineage>
</organism>
<proteinExistence type="predicted"/>
<protein>
    <recommendedName>
        <fullName evidence="2">Fungal-type protein kinase domain-containing protein</fullName>
    </recommendedName>
</protein>
<feature type="compositionally biased region" description="Acidic residues" evidence="1">
    <location>
        <begin position="387"/>
        <end position="397"/>
    </location>
</feature>